<name>A0A9X3LEY6_9BACL</name>
<dbReference type="InterPro" id="IPR029016">
    <property type="entry name" value="GAF-like_dom_sf"/>
</dbReference>
<dbReference type="RefSeq" id="WP_269925763.1">
    <property type="nucleotide sequence ID" value="NZ_JAMKBJ010000003.1"/>
</dbReference>
<dbReference type="SMART" id="SM00065">
    <property type="entry name" value="GAF"/>
    <property type="match status" value="1"/>
</dbReference>
<reference evidence="2" key="1">
    <citation type="submission" date="2022-05" db="EMBL/GenBank/DDBJ databases">
        <authorList>
            <person name="Colautti A."/>
            <person name="Iacumin L."/>
        </authorList>
    </citation>
    <scope>NUCLEOTIDE SEQUENCE</scope>
    <source>
        <strain evidence="2">SK 55</strain>
    </source>
</reference>
<dbReference type="PANTHER" id="PTHR45138:SF9">
    <property type="entry name" value="DIGUANYLATE CYCLASE DGCM-RELATED"/>
    <property type="match status" value="1"/>
</dbReference>
<dbReference type="InterPro" id="IPR043128">
    <property type="entry name" value="Rev_trsase/Diguanyl_cyclase"/>
</dbReference>
<evidence type="ECO:0000313" key="3">
    <source>
        <dbReference type="Proteomes" id="UP001152173"/>
    </source>
</evidence>
<dbReference type="EMBL" id="JAMKBJ010000003">
    <property type="protein sequence ID" value="MCZ8536668.1"/>
    <property type="molecule type" value="Genomic_DNA"/>
</dbReference>
<dbReference type="CDD" id="cd01949">
    <property type="entry name" value="GGDEF"/>
    <property type="match status" value="1"/>
</dbReference>
<comment type="caution">
    <text evidence="2">The sequence shown here is derived from an EMBL/GenBank/DDBJ whole genome shotgun (WGS) entry which is preliminary data.</text>
</comment>
<dbReference type="GO" id="GO:0052621">
    <property type="term" value="F:diguanylate cyclase activity"/>
    <property type="evidence" value="ECO:0007669"/>
    <property type="project" value="TreeGrafter"/>
</dbReference>
<organism evidence="2 3">
    <name type="scientific">Paenisporosarcina quisquiliarum</name>
    <dbReference type="NCBI Taxonomy" id="365346"/>
    <lineage>
        <taxon>Bacteria</taxon>
        <taxon>Bacillati</taxon>
        <taxon>Bacillota</taxon>
        <taxon>Bacilli</taxon>
        <taxon>Bacillales</taxon>
        <taxon>Caryophanaceae</taxon>
        <taxon>Paenisporosarcina</taxon>
    </lineage>
</organism>
<dbReference type="PROSITE" id="PS50887">
    <property type="entry name" value="GGDEF"/>
    <property type="match status" value="1"/>
</dbReference>
<evidence type="ECO:0000259" key="1">
    <source>
        <dbReference type="PROSITE" id="PS50887"/>
    </source>
</evidence>
<dbReference type="NCBIfam" id="TIGR00254">
    <property type="entry name" value="GGDEF"/>
    <property type="match status" value="1"/>
</dbReference>
<dbReference type="Gene3D" id="3.30.450.40">
    <property type="match status" value="1"/>
</dbReference>
<dbReference type="Proteomes" id="UP001152173">
    <property type="component" value="Unassembled WGS sequence"/>
</dbReference>
<dbReference type="Pfam" id="PF00990">
    <property type="entry name" value="GGDEF"/>
    <property type="match status" value="1"/>
</dbReference>
<gene>
    <name evidence="2" type="ORF">M9R32_05655</name>
</gene>
<dbReference type="AlphaFoldDB" id="A0A9X3LEY6"/>
<dbReference type="SMART" id="SM00267">
    <property type="entry name" value="GGDEF"/>
    <property type="match status" value="1"/>
</dbReference>
<proteinExistence type="predicted"/>
<dbReference type="SUPFAM" id="SSF55781">
    <property type="entry name" value="GAF domain-like"/>
    <property type="match status" value="1"/>
</dbReference>
<sequence>MVANQSTRYFSKLDEVAEEVISLLSDTMDVNTIFLASNDKYSNFIIKAFNRKATLLRSGESTPFKDVLCKLVVDNESQPIVISDLSSHPRTINHPVTLKVKTGCFMGAPIYQGNGEIYGTICAFDTKPYNFSSYDVKLIKTLSSLLSQTLILEDLMVHDHLTGLYNNFYLKEFFQQEMNKGKAYNLLYIDLDNFKEVNDQYGHHIGDELLKKVAALFKNLVPNNSVSVRIGGDEFVILIPVVSNEMNEPLETANRILKALTDDKIEVNEHILNITASIGMTFAEPGKELEILLKEADSAMYQAKNNGRNILKIHQKNENPI</sequence>
<dbReference type="Pfam" id="PF13185">
    <property type="entry name" value="GAF_2"/>
    <property type="match status" value="1"/>
</dbReference>
<keyword evidence="3" id="KW-1185">Reference proteome</keyword>
<dbReference type="InterPro" id="IPR050469">
    <property type="entry name" value="Diguanylate_Cyclase"/>
</dbReference>
<dbReference type="FunFam" id="3.30.70.270:FF:000001">
    <property type="entry name" value="Diguanylate cyclase domain protein"/>
    <property type="match status" value="1"/>
</dbReference>
<protein>
    <submittedName>
        <fullName evidence="2">Sensor domain-containing diguanylate cyclase</fullName>
    </submittedName>
</protein>
<dbReference type="InterPro" id="IPR000160">
    <property type="entry name" value="GGDEF_dom"/>
</dbReference>
<dbReference type="SUPFAM" id="SSF55073">
    <property type="entry name" value="Nucleotide cyclase"/>
    <property type="match status" value="1"/>
</dbReference>
<dbReference type="Gene3D" id="3.30.70.270">
    <property type="match status" value="1"/>
</dbReference>
<dbReference type="PANTHER" id="PTHR45138">
    <property type="entry name" value="REGULATORY COMPONENTS OF SENSORY TRANSDUCTION SYSTEM"/>
    <property type="match status" value="1"/>
</dbReference>
<accession>A0A9X3LEY6</accession>
<dbReference type="InterPro" id="IPR029787">
    <property type="entry name" value="Nucleotide_cyclase"/>
</dbReference>
<feature type="domain" description="GGDEF" evidence="1">
    <location>
        <begin position="182"/>
        <end position="316"/>
    </location>
</feature>
<dbReference type="InterPro" id="IPR003018">
    <property type="entry name" value="GAF"/>
</dbReference>
<evidence type="ECO:0000313" key="2">
    <source>
        <dbReference type="EMBL" id="MCZ8536668.1"/>
    </source>
</evidence>